<dbReference type="PANTHER" id="PTHR31223:SF14">
    <property type="entry name" value="CYTOKININ RIBOSIDE 5'-MONOPHOSPHATE PHOSPHORIBOHYDROLASE LOG5"/>
    <property type="match status" value="1"/>
</dbReference>
<dbReference type="OrthoDB" id="414463at2759"/>
<keyword evidence="8" id="KW-1185">Reference proteome</keyword>
<dbReference type="PANTHER" id="PTHR31223">
    <property type="entry name" value="LOG FAMILY PROTEIN YJL055W"/>
    <property type="match status" value="1"/>
</dbReference>
<name>A0A9N7N6Q0_STRHE</name>
<sequence length="258" mass="28695">MSIEQKEDNMEIVGEQWREDWRVMVVLTRFGGLRKAAALPTGNLATDFEHESFHFFSYISLAMVMVTEGGKISDKKLVKPIGKVTMVANMHQRKGEMAFHFDCFIALSGGYETLDWRWVCLIVDGYYSFFLTVIDKAVDDDFIKPCECHIFVSARNTKELALKLEACYVTLGFMAGTGSMRLTVVMTTMAGLGIFAMAVSNTSDARFHARVPIWRSRMRGCTVVAGAVVRETFSGDQLLGNLTGLIDLDITGVTAGVR</sequence>
<dbReference type="GO" id="GO:0005829">
    <property type="term" value="C:cytosol"/>
    <property type="evidence" value="ECO:0007669"/>
    <property type="project" value="TreeGrafter"/>
</dbReference>
<dbReference type="Pfam" id="PF03641">
    <property type="entry name" value="Lysine_decarbox"/>
    <property type="match status" value="1"/>
</dbReference>
<evidence type="ECO:0000256" key="3">
    <source>
        <dbReference type="ARBA" id="ARBA00022712"/>
    </source>
</evidence>
<comment type="function">
    <text evidence="4">Cytokinin-activating enzyme working in the direct activation pathway. Phosphoribohydrolase that converts inactive cytokinin nucleotides to the biologically active free-base forms.</text>
</comment>
<keyword evidence="3" id="KW-0203">Cytokinin biosynthesis</keyword>
<evidence type="ECO:0000313" key="7">
    <source>
        <dbReference type="EMBL" id="CAA0825674.1"/>
    </source>
</evidence>
<organism evidence="7 8">
    <name type="scientific">Striga hermonthica</name>
    <name type="common">Purple witchweed</name>
    <name type="synonym">Buchnera hermonthica</name>
    <dbReference type="NCBI Taxonomy" id="68872"/>
    <lineage>
        <taxon>Eukaryota</taxon>
        <taxon>Viridiplantae</taxon>
        <taxon>Streptophyta</taxon>
        <taxon>Embryophyta</taxon>
        <taxon>Tracheophyta</taxon>
        <taxon>Spermatophyta</taxon>
        <taxon>Magnoliopsida</taxon>
        <taxon>eudicotyledons</taxon>
        <taxon>Gunneridae</taxon>
        <taxon>Pentapetalae</taxon>
        <taxon>asterids</taxon>
        <taxon>lamiids</taxon>
        <taxon>Lamiales</taxon>
        <taxon>Orobanchaceae</taxon>
        <taxon>Buchnereae</taxon>
        <taxon>Striga</taxon>
    </lineage>
</organism>
<evidence type="ECO:0000256" key="6">
    <source>
        <dbReference type="ARBA" id="ARBA00049153"/>
    </source>
</evidence>
<dbReference type="GO" id="GO:0005634">
    <property type="term" value="C:nucleus"/>
    <property type="evidence" value="ECO:0007669"/>
    <property type="project" value="TreeGrafter"/>
</dbReference>
<dbReference type="EMBL" id="CACSLK010026087">
    <property type="protein sequence ID" value="CAA0825674.1"/>
    <property type="molecule type" value="Genomic_DNA"/>
</dbReference>
<dbReference type="Gene3D" id="3.40.50.450">
    <property type="match status" value="1"/>
</dbReference>
<dbReference type="GO" id="GO:0016799">
    <property type="term" value="F:hydrolase activity, hydrolyzing N-glycosyl compounds"/>
    <property type="evidence" value="ECO:0007669"/>
    <property type="project" value="TreeGrafter"/>
</dbReference>
<evidence type="ECO:0000256" key="2">
    <source>
        <dbReference type="ARBA" id="ARBA00012205"/>
    </source>
</evidence>
<comment type="catalytic activity">
    <reaction evidence="6">
        <text>9-ribosyl-trans-zeatin 5'-phosphate + H2O = trans-zeatin + D-ribose 5-phosphate</text>
        <dbReference type="Rhea" id="RHEA:48564"/>
        <dbReference type="ChEBI" id="CHEBI:15377"/>
        <dbReference type="ChEBI" id="CHEBI:16522"/>
        <dbReference type="ChEBI" id="CHEBI:78346"/>
        <dbReference type="ChEBI" id="CHEBI:87947"/>
        <dbReference type="EC" id="3.2.2.n1"/>
    </reaction>
</comment>
<gene>
    <name evidence="7" type="ORF">SHERM_22416</name>
</gene>
<evidence type="ECO:0000256" key="1">
    <source>
        <dbReference type="ARBA" id="ARBA00006763"/>
    </source>
</evidence>
<comment type="caution">
    <text evidence="7">The sequence shown here is derived from an EMBL/GenBank/DDBJ whole genome shotgun (WGS) entry which is preliminary data.</text>
</comment>
<dbReference type="EC" id="3.2.2.n1" evidence="2"/>
<dbReference type="AlphaFoldDB" id="A0A9N7N6Q0"/>
<accession>A0A9N7N6Q0</accession>
<evidence type="ECO:0000313" key="8">
    <source>
        <dbReference type="Proteomes" id="UP001153555"/>
    </source>
</evidence>
<proteinExistence type="inferred from homology"/>
<comment type="similarity">
    <text evidence="1">Belongs to the LOG family.</text>
</comment>
<protein>
    <recommendedName>
        <fullName evidence="2">cytokinin riboside 5'-monophosphate phosphoribohydrolase</fullName>
        <ecNumber evidence="2">3.2.2.n1</ecNumber>
    </recommendedName>
</protein>
<reference evidence="7" key="1">
    <citation type="submission" date="2019-12" db="EMBL/GenBank/DDBJ databases">
        <authorList>
            <person name="Scholes J."/>
        </authorList>
    </citation>
    <scope>NUCLEOTIDE SEQUENCE</scope>
</reference>
<evidence type="ECO:0000256" key="4">
    <source>
        <dbReference type="ARBA" id="ARBA00024884"/>
    </source>
</evidence>
<dbReference type="Proteomes" id="UP001153555">
    <property type="component" value="Unassembled WGS sequence"/>
</dbReference>
<comment type="catalytic activity">
    <reaction evidence="5">
        <text>N(6)-(dimethylallyl)adenosine 5'-phosphate + H2O = N(6)-dimethylallyladenine + D-ribose 5-phosphate</text>
        <dbReference type="Rhea" id="RHEA:48560"/>
        <dbReference type="ChEBI" id="CHEBI:15377"/>
        <dbReference type="ChEBI" id="CHEBI:17660"/>
        <dbReference type="ChEBI" id="CHEBI:57526"/>
        <dbReference type="ChEBI" id="CHEBI:78346"/>
        <dbReference type="EC" id="3.2.2.n1"/>
    </reaction>
</comment>
<dbReference type="InterPro" id="IPR031100">
    <property type="entry name" value="LOG_fam"/>
</dbReference>
<dbReference type="SUPFAM" id="SSF102405">
    <property type="entry name" value="MCP/YpsA-like"/>
    <property type="match status" value="1"/>
</dbReference>
<dbReference type="GO" id="GO:0009691">
    <property type="term" value="P:cytokinin biosynthetic process"/>
    <property type="evidence" value="ECO:0007669"/>
    <property type="project" value="UniProtKB-KW"/>
</dbReference>
<evidence type="ECO:0000256" key="5">
    <source>
        <dbReference type="ARBA" id="ARBA00047718"/>
    </source>
</evidence>